<keyword evidence="2" id="KW-1185">Reference proteome</keyword>
<organism evidence="1 2">
    <name type="scientific">Lactobacillus phage SA-C12</name>
    <dbReference type="NCBI Taxonomy" id="1755697"/>
    <lineage>
        <taxon>Viruses</taxon>
        <taxon>Duplodnaviria</taxon>
        <taxon>Heunggongvirae</taxon>
        <taxon>Uroviricota</taxon>
        <taxon>Caudoviricetes</taxon>
        <taxon>Tybeckvirinae</taxon>
        <taxon>Lenusvirus</taxon>
        <taxon>Lenusvirus SAC12</taxon>
    </lineage>
</organism>
<evidence type="ECO:0000313" key="2">
    <source>
        <dbReference type="Proteomes" id="UP000223158"/>
    </source>
</evidence>
<dbReference type="Proteomes" id="UP000223158">
    <property type="component" value="Segment"/>
</dbReference>
<reference evidence="1 2" key="1">
    <citation type="submission" date="2015-11" db="EMBL/GenBank/DDBJ databases">
        <title>Lactobacillus brevis bacteriophage SA-C12: a mosaic Myoviridae member.</title>
        <authorList>
            <person name="Mahony J."/>
        </authorList>
    </citation>
    <scope>NUCLEOTIDE SEQUENCE [LARGE SCALE GENOMIC DNA]</scope>
</reference>
<protein>
    <submittedName>
        <fullName evidence="1">Pseudomurein endo-isopeptidase</fullName>
    </submittedName>
</protein>
<proteinExistence type="predicted"/>
<sequence length="93" mass="10569">MRLLDNGINPQDASNLYNVGNVIRNGNGIYFVVSKDDNRVNHSNDKFGLVSLRSGRLQYHDGECWFDTKEELSDAFYDCSDVLLTGKITFDMD</sequence>
<name>A0A1I9KKA3_9CAUD</name>
<evidence type="ECO:0000313" key="1">
    <source>
        <dbReference type="EMBL" id="ALY06895.1"/>
    </source>
</evidence>
<dbReference type="EMBL" id="KU052488">
    <property type="protein sequence ID" value="ALY06895.1"/>
    <property type="molecule type" value="Genomic_DNA"/>
</dbReference>
<accession>A0A1I9KKA3</accession>
<gene>
    <name evidence="1" type="ORF">SAC12_074</name>
</gene>